<evidence type="ECO:0000256" key="2">
    <source>
        <dbReference type="SAM" id="Phobius"/>
    </source>
</evidence>
<dbReference type="PANTHER" id="PTHR10806">
    <property type="entry name" value="SIGNAL PEPTIDASE COMPLEX CATALYTIC SUBUNIT SEC11"/>
    <property type="match status" value="1"/>
</dbReference>
<proteinExistence type="predicted"/>
<name>A0ABP6VZ23_9ACTN</name>
<dbReference type="Pfam" id="PF10502">
    <property type="entry name" value="Peptidase_S26"/>
    <property type="match status" value="1"/>
</dbReference>
<feature type="transmembrane region" description="Helical" evidence="2">
    <location>
        <begin position="143"/>
        <end position="165"/>
    </location>
</feature>
<dbReference type="InterPro" id="IPR019533">
    <property type="entry name" value="Peptidase_S26"/>
</dbReference>
<comment type="caution">
    <text evidence="4">The sequence shown here is derived from an EMBL/GenBank/DDBJ whole genome shotgun (WGS) entry which is preliminary data.</text>
</comment>
<keyword evidence="2" id="KW-0812">Transmembrane</keyword>
<keyword evidence="2" id="KW-1133">Transmembrane helix</keyword>
<dbReference type="NCBIfam" id="TIGR02228">
    <property type="entry name" value="sigpep_I_arch"/>
    <property type="match status" value="1"/>
</dbReference>
<dbReference type="InterPro" id="IPR001733">
    <property type="entry name" value="Peptidase_S26B"/>
</dbReference>
<evidence type="ECO:0000313" key="5">
    <source>
        <dbReference type="Proteomes" id="UP001500301"/>
    </source>
</evidence>
<dbReference type="Proteomes" id="UP001500301">
    <property type="component" value="Unassembled WGS sequence"/>
</dbReference>
<evidence type="ECO:0000313" key="4">
    <source>
        <dbReference type="EMBL" id="GAA3542101.1"/>
    </source>
</evidence>
<gene>
    <name evidence="4" type="ORF">GCM10022263_31570</name>
</gene>
<feature type="domain" description="Peptidase S26" evidence="3">
    <location>
        <begin position="17"/>
        <end position="88"/>
    </location>
</feature>
<dbReference type="EMBL" id="BAABBB010000018">
    <property type="protein sequence ID" value="GAA3542101.1"/>
    <property type="molecule type" value="Genomic_DNA"/>
</dbReference>
<accession>A0ABP6VZ23</accession>
<dbReference type="RefSeq" id="WP_218233654.1">
    <property type="nucleotide sequence ID" value="NZ_BAABBB010000018.1"/>
</dbReference>
<evidence type="ECO:0000259" key="3">
    <source>
        <dbReference type="Pfam" id="PF10502"/>
    </source>
</evidence>
<evidence type="ECO:0000256" key="1">
    <source>
        <dbReference type="NCBIfam" id="TIGR02228"/>
    </source>
</evidence>
<organism evidence="4 5">
    <name type="scientific">Nocardioides daeguensis</name>
    <dbReference type="NCBI Taxonomy" id="908359"/>
    <lineage>
        <taxon>Bacteria</taxon>
        <taxon>Bacillati</taxon>
        <taxon>Actinomycetota</taxon>
        <taxon>Actinomycetes</taxon>
        <taxon>Propionibacteriales</taxon>
        <taxon>Nocardioidaceae</taxon>
        <taxon>Nocardioides</taxon>
    </lineage>
</organism>
<dbReference type="EC" id="3.4.21.89" evidence="1"/>
<dbReference type="PANTHER" id="PTHR10806:SF6">
    <property type="entry name" value="SIGNAL PEPTIDASE COMPLEX CATALYTIC SUBUNIT SEC11"/>
    <property type="match status" value="1"/>
</dbReference>
<keyword evidence="2" id="KW-0472">Membrane</keyword>
<sequence>MAGWLGRVAAWLVILGVCAVLSVTVLIPRLAGATPYTVLTSSMTPDLPPGTLVVVRPQPASEIGLGDIITFQLESGKAPVATHRVVAVSNTPDGEPIFRTQGDANDAPDQAWVRPVQIKGRAWYVVPYLGHLNNLLTGRQRQMGVYLVAGALSAYAAYMFASALLGRSRRKEELVP</sequence>
<keyword evidence="5" id="KW-1185">Reference proteome</keyword>
<protein>
    <recommendedName>
        <fullName evidence="1">Signal peptidase I</fullName>
        <ecNumber evidence="1">3.4.21.89</ecNumber>
    </recommendedName>
</protein>
<reference evidence="5" key="1">
    <citation type="journal article" date="2019" name="Int. J. Syst. Evol. Microbiol.">
        <title>The Global Catalogue of Microorganisms (GCM) 10K type strain sequencing project: providing services to taxonomists for standard genome sequencing and annotation.</title>
        <authorList>
            <consortium name="The Broad Institute Genomics Platform"/>
            <consortium name="The Broad Institute Genome Sequencing Center for Infectious Disease"/>
            <person name="Wu L."/>
            <person name="Ma J."/>
        </authorList>
    </citation>
    <scope>NUCLEOTIDE SEQUENCE [LARGE SCALE GENOMIC DNA]</scope>
    <source>
        <strain evidence="5">JCM 17460</strain>
    </source>
</reference>
<dbReference type="CDD" id="cd06530">
    <property type="entry name" value="S26_SPase_I"/>
    <property type="match status" value="1"/>
</dbReference>